<evidence type="ECO:0000313" key="4">
    <source>
        <dbReference type="EMBL" id="MBC3806253.1"/>
    </source>
</evidence>
<feature type="region of interest" description="Disordered" evidence="3">
    <location>
        <begin position="1"/>
        <end position="28"/>
    </location>
</feature>
<reference evidence="4 5" key="1">
    <citation type="submission" date="2020-08" db="EMBL/GenBank/DDBJ databases">
        <title>Novel species isolated from subtropical streams in China.</title>
        <authorList>
            <person name="Lu H."/>
        </authorList>
    </citation>
    <scope>NUCLEOTIDE SEQUENCE [LARGE SCALE GENOMIC DNA]</scope>
    <source>
        <strain evidence="4 5">KACC 16656</strain>
    </source>
</reference>
<evidence type="ECO:0000256" key="2">
    <source>
        <dbReference type="SAM" id="Coils"/>
    </source>
</evidence>
<dbReference type="Proteomes" id="UP000648257">
    <property type="component" value="Unassembled WGS sequence"/>
</dbReference>
<feature type="coiled-coil region" evidence="2">
    <location>
        <begin position="150"/>
        <end position="177"/>
    </location>
</feature>
<keyword evidence="2" id="KW-0175">Coiled coil</keyword>
<dbReference type="EMBL" id="JACOFW010000002">
    <property type="protein sequence ID" value="MBC3806253.1"/>
    <property type="molecule type" value="Genomic_DNA"/>
</dbReference>
<gene>
    <name evidence="4" type="ORF">H8K52_02700</name>
</gene>
<proteinExistence type="predicted"/>
<accession>A0ABR6WZY2</accession>
<sequence length="587" mass="66141">MELNAMDNQHVSGQGARQESAPHKLRSFGGRRHLVTEQLPIEENFGSLPDPVIPALRRPASETIRFETTPFPTSESQVPQLPQTPSPACEHFPILANEEVHEPGVKAYILRKFNSFTRPGISIKERIRSLPLIGYAMAWGNALSKLAVTRHHHQLALENLREQNQILREDILMMHQKLNALERADQQFELSQKHLQTELQRVATSFELTYCELRELHASIAEMFVAIYQGPNSLLGSIHASLVDGIARFEATNEKINRLRNDIDKVNVRTKTIEDSQADARLRQLENMDGGNRLMKLEQLEIARKLNQLSHLIRKQQRDQNVAVHANVNEQNLQQQVSQIEQRLKSLVLTASSSDEHKYETGKDIAHLDQFYIEFEDKFRGSKQEIKQRLRAYLPYVDAFARASDDQGRCFVDVGCGRGEWLELLGELGIPALGIDMNAAMVDACIASGCAAKVDDAIAYLQRQPAGSLAGVTGFHIVEHLPFETLIALFDAAYAALGDGGILIFETPNPENMIVGSCNFYYDPTHRNPIVPAVAEFIATQRGFTKAEILRLHPFPESYRVKDEGFSGDIINQFFYGPQDYALIAWK</sequence>
<evidence type="ECO:0000256" key="1">
    <source>
        <dbReference type="ARBA" id="ARBA00022679"/>
    </source>
</evidence>
<dbReference type="InterPro" id="IPR029063">
    <property type="entry name" value="SAM-dependent_MTases_sf"/>
</dbReference>
<dbReference type="GO" id="GO:0008168">
    <property type="term" value="F:methyltransferase activity"/>
    <property type="evidence" value="ECO:0007669"/>
    <property type="project" value="UniProtKB-KW"/>
</dbReference>
<dbReference type="GO" id="GO:0032259">
    <property type="term" value="P:methylation"/>
    <property type="evidence" value="ECO:0007669"/>
    <property type="project" value="UniProtKB-KW"/>
</dbReference>
<organism evidence="4 5">
    <name type="scientific">Undibacterium seohonense</name>
    <dbReference type="NCBI Taxonomy" id="1344950"/>
    <lineage>
        <taxon>Bacteria</taxon>
        <taxon>Pseudomonadati</taxon>
        <taxon>Pseudomonadota</taxon>
        <taxon>Betaproteobacteria</taxon>
        <taxon>Burkholderiales</taxon>
        <taxon>Oxalobacteraceae</taxon>
        <taxon>Undibacterium</taxon>
    </lineage>
</organism>
<comment type="caution">
    <text evidence="4">The sequence shown here is derived from an EMBL/GenBank/DDBJ whole genome shotgun (WGS) entry which is preliminary data.</text>
</comment>
<keyword evidence="1" id="KW-0808">Transferase</keyword>
<dbReference type="PANTHER" id="PTHR43861:SF3">
    <property type="entry name" value="PUTATIVE (AFU_ORTHOLOGUE AFUA_2G14390)-RELATED"/>
    <property type="match status" value="1"/>
</dbReference>
<feature type="compositionally biased region" description="Polar residues" evidence="3">
    <location>
        <begin position="1"/>
        <end position="17"/>
    </location>
</feature>
<keyword evidence="5" id="KW-1185">Reference proteome</keyword>
<dbReference type="SUPFAM" id="SSF53335">
    <property type="entry name" value="S-adenosyl-L-methionine-dependent methyltransferases"/>
    <property type="match status" value="1"/>
</dbReference>
<protein>
    <submittedName>
        <fullName evidence="4">Methyltransferase domain-containing protein</fullName>
    </submittedName>
</protein>
<dbReference type="Gene3D" id="3.40.50.150">
    <property type="entry name" value="Vaccinia Virus protein VP39"/>
    <property type="match status" value="1"/>
</dbReference>
<name>A0ABR6WZY2_9BURK</name>
<dbReference type="RefSeq" id="WP_186921184.1">
    <property type="nucleotide sequence ID" value="NZ_JACOFW010000002.1"/>
</dbReference>
<feature type="coiled-coil region" evidence="2">
    <location>
        <begin position="323"/>
        <end position="350"/>
    </location>
</feature>
<dbReference type="PANTHER" id="PTHR43861">
    <property type="entry name" value="TRANS-ACONITATE 2-METHYLTRANSFERASE-RELATED"/>
    <property type="match status" value="1"/>
</dbReference>
<evidence type="ECO:0000256" key="3">
    <source>
        <dbReference type="SAM" id="MobiDB-lite"/>
    </source>
</evidence>
<evidence type="ECO:0000313" key="5">
    <source>
        <dbReference type="Proteomes" id="UP000648257"/>
    </source>
</evidence>
<dbReference type="Pfam" id="PF13489">
    <property type="entry name" value="Methyltransf_23"/>
    <property type="match status" value="1"/>
</dbReference>
<keyword evidence="4" id="KW-0489">Methyltransferase</keyword>
<dbReference type="CDD" id="cd02440">
    <property type="entry name" value="AdoMet_MTases"/>
    <property type="match status" value="1"/>
</dbReference>